<dbReference type="Proteomes" id="UP000824101">
    <property type="component" value="Unassembled WGS sequence"/>
</dbReference>
<reference evidence="2" key="1">
    <citation type="journal article" date="2021" name="PeerJ">
        <title>Extensive microbial diversity within the chicken gut microbiome revealed by metagenomics and culture.</title>
        <authorList>
            <person name="Gilroy R."/>
            <person name="Ravi A."/>
            <person name="Getino M."/>
            <person name="Pursley I."/>
            <person name="Horton D.L."/>
            <person name="Alikhan N.F."/>
            <person name="Baker D."/>
            <person name="Gharbi K."/>
            <person name="Hall N."/>
            <person name="Watson M."/>
            <person name="Adriaenssens E.M."/>
            <person name="Foster-Nyarko E."/>
            <person name="Jarju S."/>
            <person name="Secka A."/>
            <person name="Antonio M."/>
            <person name="Oren A."/>
            <person name="Chaudhuri R.R."/>
            <person name="La Ragione R."/>
            <person name="Hildebrand F."/>
            <person name="Pallen M.J."/>
        </authorList>
    </citation>
    <scope>NUCLEOTIDE SEQUENCE</scope>
    <source>
        <strain evidence="2">ChiBcec1-1093</strain>
    </source>
</reference>
<evidence type="ECO:0000256" key="1">
    <source>
        <dbReference type="SAM" id="SignalP"/>
    </source>
</evidence>
<dbReference type="SUPFAM" id="SSF69360">
    <property type="entry name" value="Cell wall binding repeat"/>
    <property type="match status" value="1"/>
</dbReference>
<dbReference type="Gene3D" id="2.10.270.10">
    <property type="entry name" value="Cholin Binding"/>
    <property type="match status" value="1"/>
</dbReference>
<sequence>MRILAGLAAGLALSVLISFPSYAGHWVHDRNGWWWQEEDKTYPRNTWKWLDGDGDCLAECYYFDEDGYLVSSTTVGSGYEVNEDGAWVVDGEVQKITVPYGGNVIGTDDYLITLPKSWEGNFYISQTDDCLRVYFYPSAEQPREIFEVHRVGSLDEKKKIVMNIESKKELGWCRGNYYISGIPENASMAGYGPGERETIRLMTEDYQKNMSKYFEFQ</sequence>
<evidence type="ECO:0000313" key="3">
    <source>
        <dbReference type="Proteomes" id="UP000824101"/>
    </source>
</evidence>
<accession>A0A9D2GHQ1</accession>
<gene>
    <name evidence="2" type="ORF">IAA17_03935</name>
</gene>
<proteinExistence type="predicted"/>
<evidence type="ECO:0008006" key="4">
    <source>
        <dbReference type="Google" id="ProtNLM"/>
    </source>
</evidence>
<evidence type="ECO:0000313" key="2">
    <source>
        <dbReference type="EMBL" id="HIZ78916.1"/>
    </source>
</evidence>
<protein>
    <recommendedName>
        <fullName evidence="4">Cell wall binding repeat-containing protein</fullName>
    </recommendedName>
</protein>
<feature type="signal peptide" evidence="1">
    <location>
        <begin position="1"/>
        <end position="23"/>
    </location>
</feature>
<feature type="chain" id="PRO_5038476218" description="Cell wall binding repeat-containing protein" evidence="1">
    <location>
        <begin position="24"/>
        <end position="217"/>
    </location>
</feature>
<comment type="caution">
    <text evidence="2">The sequence shown here is derived from an EMBL/GenBank/DDBJ whole genome shotgun (WGS) entry which is preliminary data.</text>
</comment>
<dbReference type="AlphaFoldDB" id="A0A9D2GHQ1"/>
<keyword evidence="1" id="KW-0732">Signal</keyword>
<reference evidence="2" key="2">
    <citation type="submission" date="2021-04" db="EMBL/GenBank/DDBJ databases">
        <authorList>
            <person name="Gilroy R."/>
        </authorList>
    </citation>
    <scope>NUCLEOTIDE SEQUENCE</scope>
    <source>
        <strain evidence="2">ChiBcec1-1093</strain>
    </source>
</reference>
<dbReference type="EMBL" id="DXBC01000059">
    <property type="protein sequence ID" value="HIZ78916.1"/>
    <property type="molecule type" value="Genomic_DNA"/>
</dbReference>
<organism evidence="2 3">
    <name type="scientific">Candidatus Lachnoclostridium stercorigallinarum</name>
    <dbReference type="NCBI Taxonomy" id="2838634"/>
    <lineage>
        <taxon>Bacteria</taxon>
        <taxon>Bacillati</taxon>
        <taxon>Bacillota</taxon>
        <taxon>Clostridia</taxon>
        <taxon>Lachnospirales</taxon>
        <taxon>Lachnospiraceae</taxon>
    </lineage>
</organism>
<name>A0A9D2GHQ1_9FIRM</name>